<dbReference type="AlphaFoldDB" id="A0AA87ZV48"/>
<name>A0AA87ZV48_FICCA</name>
<proteinExistence type="predicted"/>
<dbReference type="EMBL" id="BTGU01000011">
    <property type="protein sequence ID" value="GMN40474.1"/>
    <property type="molecule type" value="Genomic_DNA"/>
</dbReference>
<evidence type="ECO:0000313" key="1">
    <source>
        <dbReference type="EMBL" id="GMN40474.1"/>
    </source>
</evidence>
<reference evidence="1" key="1">
    <citation type="submission" date="2023-07" db="EMBL/GenBank/DDBJ databases">
        <title>draft genome sequence of fig (Ficus carica).</title>
        <authorList>
            <person name="Takahashi T."/>
            <person name="Nishimura K."/>
        </authorList>
    </citation>
    <scope>NUCLEOTIDE SEQUENCE</scope>
</reference>
<keyword evidence="2" id="KW-1185">Reference proteome</keyword>
<organism evidence="1 2">
    <name type="scientific">Ficus carica</name>
    <name type="common">Common fig</name>
    <dbReference type="NCBI Taxonomy" id="3494"/>
    <lineage>
        <taxon>Eukaryota</taxon>
        <taxon>Viridiplantae</taxon>
        <taxon>Streptophyta</taxon>
        <taxon>Embryophyta</taxon>
        <taxon>Tracheophyta</taxon>
        <taxon>Spermatophyta</taxon>
        <taxon>Magnoliopsida</taxon>
        <taxon>eudicotyledons</taxon>
        <taxon>Gunneridae</taxon>
        <taxon>Pentapetalae</taxon>
        <taxon>rosids</taxon>
        <taxon>fabids</taxon>
        <taxon>Rosales</taxon>
        <taxon>Moraceae</taxon>
        <taxon>Ficeae</taxon>
        <taxon>Ficus</taxon>
    </lineage>
</organism>
<protein>
    <submittedName>
        <fullName evidence="1">Uncharacterized protein</fullName>
    </submittedName>
</protein>
<comment type="caution">
    <text evidence="1">The sequence shown here is derived from an EMBL/GenBank/DDBJ whole genome shotgun (WGS) entry which is preliminary data.</text>
</comment>
<accession>A0AA87ZV48</accession>
<evidence type="ECO:0000313" key="2">
    <source>
        <dbReference type="Proteomes" id="UP001187192"/>
    </source>
</evidence>
<sequence length="71" mass="7809">MEHVKTRTWIGWVRSCGGRPGKLQNRLRRARAHALEFGTRGGSGCCAVRRFCGWAGSACLADGLHCFGLFD</sequence>
<gene>
    <name evidence="1" type="ORF">TIFTF001_009700</name>
</gene>
<dbReference type="Proteomes" id="UP001187192">
    <property type="component" value="Unassembled WGS sequence"/>
</dbReference>